<keyword evidence="2" id="KW-1185">Reference proteome</keyword>
<organism evidence="1 2">
    <name type="scientific">Apostasia shenzhenica</name>
    <dbReference type="NCBI Taxonomy" id="1088818"/>
    <lineage>
        <taxon>Eukaryota</taxon>
        <taxon>Viridiplantae</taxon>
        <taxon>Streptophyta</taxon>
        <taxon>Embryophyta</taxon>
        <taxon>Tracheophyta</taxon>
        <taxon>Spermatophyta</taxon>
        <taxon>Magnoliopsida</taxon>
        <taxon>Liliopsida</taxon>
        <taxon>Asparagales</taxon>
        <taxon>Orchidaceae</taxon>
        <taxon>Apostasioideae</taxon>
        <taxon>Apostasia</taxon>
    </lineage>
</organism>
<dbReference type="EC" id="3.1.-.-" evidence="1"/>
<dbReference type="GO" id="GO:0004527">
    <property type="term" value="F:exonuclease activity"/>
    <property type="evidence" value="ECO:0007669"/>
    <property type="project" value="UniProtKB-KW"/>
</dbReference>
<keyword evidence="1" id="KW-0378">Hydrolase</keyword>
<proteinExistence type="predicted"/>
<dbReference type="STRING" id="1088818.A0A2I0A6E9"/>
<dbReference type="AlphaFoldDB" id="A0A2I0A6E9"/>
<keyword evidence="1" id="KW-0269">Exonuclease</keyword>
<protein>
    <submittedName>
        <fullName evidence="1">Exonuclease 1</fullName>
        <ecNumber evidence="1">3.1.-.-</ecNumber>
    </submittedName>
</protein>
<name>A0A2I0A6E9_9ASPA</name>
<dbReference type="EMBL" id="KZ452014">
    <property type="protein sequence ID" value="PKA51118.1"/>
    <property type="molecule type" value="Genomic_DNA"/>
</dbReference>
<reference evidence="1 2" key="1">
    <citation type="journal article" date="2017" name="Nature">
        <title>The Apostasia genome and the evolution of orchids.</title>
        <authorList>
            <person name="Zhang G.Q."/>
            <person name="Liu K.W."/>
            <person name="Li Z."/>
            <person name="Lohaus R."/>
            <person name="Hsiao Y.Y."/>
            <person name="Niu S.C."/>
            <person name="Wang J.Y."/>
            <person name="Lin Y.C."/>
            <person name="Xu Q."/>
            <person name="Chen L.J."/>
            <person name="Yoshida K."/>
            <person name="Fujiwara S."/>
            <person name="Wang Z.W."/>
            <person name="Zhang Y.Q."/>
            <person name="Mitsuda N."/>
            <person name="Wang M."/>
            <person name="Liu G.H."/>
            <person name="Pecoraro L."/>
            <person name="Huang H.X."/>
            <person name="Xiao X.J."/>
            <person name="Lin M."/>
            <person name="Wu X.Y."/>
            <person name="Wu W.L."/>
            <person name="Chen Y.Y."/>
            <person name="Chang S.B."/>
            <person name="Sakamoto S."/>
            <person name="Ohme-Takagi M."/>
            <person name="Yagi M."/>
            <person name="Zeng S.J."/>
            <person name="Shen C.Y."/>
            <person name="Yeh C.M."/>
            <person name="Luo Y.B."/>
            <person name="Tsai W.C."/>
            <person name="Van de Peer Y."/>
            <person name="Liu Z.J."/>
        </authorList>
    </citation>
    <scope>NUCLEOTIDE SEQUENCE [LARGE SCALE GENOMIC DNA]</scope>
    <source>
        <strain evidence="2">cv. Shenzhen</strain>
        <tissue evidence="1">Stem</tissue>
    </source>
</reference>
<evidence type="ECO:0000313" key="2">
    <source>
        <dbReference type="Proteomes" id="UP000236161"/>
    </source>
</evidence>
<gene>
    <name evidence="1" type="primary">EXO1</name>
    <name evidence="1" type="ORF">AXF42_Ash010558</name>
</gene>
<keyword evidence="1" id="KW-0540">Nuclease</keyword>
<dbReference type="Proteomes" id="UP000236161">
    <property type="component" value="Unassembled WGS sequence"/>
</dbReference>
<evidence type="ECO:0000313" key="1">
    <source>
        <dbReference type="EMBL" id="PKA51118.1"/>
    </source>
</evidence>
<sequence>MERFVSLMNSFRHSSSGSRASGLRAPLRDVRNTYSVKYASVSSHLPHYQSQHGELSHIRNSITNCNINSKIDRCSLTCIFNPFKPPHQYT</sequence>
<accession>A0A2I0A6E9</accession>